<dbReference type="EMBL" id="JH930483">
    <property type="protein sequence ID" value="EKM49344.1"/>
    <property type="molecule type" value="Genomic_DNA"/>
</dbReference>
<dbReference type="AlphaFoldDB" id="K5VS19"/>
<feature type="region of interest" description="Disordered" evidence="1">
    <location>
        <begin position="259"/>
        <end position="324"/>
    </location>
</feature>
<evidence type="ECO:0000313" key="3">
    <source>
        <dbReference type="Proteomes" id="UP000008370"/>
    </source>
</evidence>
<evidence type="ECO:0000256" key="1">
    <source>
        <dbReference type="SAM" id="MobiDB-lite"/>
    </source>
</evidence>
<evidence type="ECO:0000313" key="2">
    <source>
        <dbReference type="EMBL" id="EKM49344.1"/>
    </source>
</evidence>
<dbReference type="Proteomes" id="UP000008370">
    <property type="component" value="Unassembled WGS sequence"/>
</dbReference>
<gene>
    <name evidence="2" type="ORF">PHACADRAFT_106988</name>
</gene>
<feature type="non-terminal residue" evidence="2">
    <location>
        <position position="1"/>
    </location>
</feature>
<keyword evidence="3" id="KW-1185">Reference proteome</keyword>
<dbReference type="KEGG" id="pco:PHACADRAFT_106988"/>
<accession>K5VS19</accession>
<dbReference type="InParanoid" id="K5VS19"/>
<proteinExistence type="predicted"/>
<dbReference type="RefSeq" id="XP_007402105.1">
    <property type="nucleotide sequence ID" value="XM_007402043.1"/>
</dbReference>
<sequence length="324" mass="36583">KDARYFKDKFFNASKKHLSENKIDSYNAWLHFKCRDVNQREYSPSYEYLAEYHALSDEEKTKCVYDYELVHEFKKHVRRTTSRGKIQDFSHTAAILEEIILDLDNRIGVKGFFCLVRSTTDFATEPQWWFSSADLERFLSVGWRKRWDSKQIGTMVEAFAIAGGSLLTLVRPADITGNTSAGMEYVNYETQIIQRYGVVLVGWPKDLPFVNPNDLTNNLTTLELLLQALNNGTCHFIRPTDAELSQRKAAWLAGVANGTVEAPKQRKKRSDAGKPRGSHNTATGKQKAPESVAPGSGSSDGEESESSSENETEGVARAQKRKRA</sequence>
<protein>
    <submittedName>
        <fullName evidence="2">Uncharacterized protein</fullName>
    </submittedName>
</protein>
<dbReference type="STRING" id="650164.K5VS19"/>
<feature type="compositionally biased region" description="Acidic residues" evidence="1">
    <location>
        <begin position="300"/>
        <end position="312"/>
    </location>
</feature>
<name>K5VS19_PHACS</name>
<reference evidence="2 3" key="1">
    <citation type="journal article" date="2012" name="BMC Genomics">
        <title>Comparative genomics of the white-rot fungi, Phanerochaete carnosa and P. chrysosporium, to elucidate the genetic basis of the distinct wood types they colonize.</title>
        <authorList>
            <person name="Suzuki H."/>
            <person name="MacDonald J."/>
            <person name="Syed K."/>
            <person name="Salamov A."/>
            <person name="Hori C."/>
            <person name="Aerts A."/>
            <person name="Henrissat B."/>
            <person name="Wiebenga A."/>
            <person name="vanKuyk P.A."/>
            <person name="Barry K."/>
            <person name="Lindquist E."/>
            <person name="LaButti K."/>
            <person name="Lapidus A."/>
            <person name="Lucas S."/>
            <person name="Coutinho P."/>
            <person name="Gong Y."/>
            <person name="Samejima M."/>
            <person name="Mahadevan R."/>
            <person name="Abou-Zaid M."/>
            <person name="de Vries R.P."/>
            <person name="Igarashi K."/>
            <person name="Yadav J.S."/>
            <person name="Grigoriev I.V."/>
            <person name="Master E.R."/>
        </authorList>
    </citation>
    <scope>NUCLEOTIDE SEQUENCE [LARGE SCALE GENOMIC DNA]</scope>
    <source>
        <strain evidence="2 3">HHB-10118-sp</strain>
    </source>
</reference>
<dbReference type="HOGENOM" id="CLU_033169_0_0_1"/>
<organism evidence="2 3">
    <name type="scientific">Phanerochaete carnosa (strain HHB-10118-sp)</name>
    <name type="common">White-rot fungus</name>
    <name type="synonym">Peniophora carnosa</name>
    <dbReference type="NCBI Taxonomy" id="650164"/>
    <lineage>
        <taxon>Eukaryota</taxon>
        <taxon>Fungi</taxon>
        <taxon>Dikarya</taxon>
        <taxon>Basidiomycota</taxon>
        <taxon>Agaricomycotina</taxon>
        <taxon>Agaricomycetes</taxon>
        <taxon>Polyporales</taxon>
        <taxon>Phanerochaetaceae</taxon>
        <taxon>Phanerochaete</taxon>
    </lineage>
</organism>
<dbReference type="OrthoDB" id="2803164at2759"/>
<dbReference type="GeneID" id="18907437"/>